<dbReference type="Proteomes" id="UP001629249">
    <property type="component" value="Unassembled WGS sequence"/>
</dbReference>
<organism evidence="2 3">
    <name type="scientific">Paraburkholderia agricolaris</name>
    <dbReference type="NCBI Taxonomy" id="2152888"/>
    <lineage>
        <taxon>Bacteria</taxon>
        <taxon>Pseudomonadati</taxon>
        <taxon>Pseudomonadota</taxon>
        <taxon>Betaproteobacteria</taxon>
        <taxon>Burkholderiales</taxon>
        <taxon>Burkholderiaceae</taxon>
        <taxon>Paraburkholderia</taxon>
    </lineage>
</organism>
<name>A0ABW8ZJH5_9BURK</name>
<reference evidence="2 3" key="1">
    <citation type="journal article" date="2024" name="Chem. Sci.">
        <title>Discovery of megapolipeptins by genome mining of a Burkholderiales bacteria collection.</title>
        <authorList>
            <person name="Paulo B.S."/>
            <person name="Recchia M.J.J."/>
            <person name="Lee S."/>
            <person name="Fergusson C.H."/>
            <person name="Romanowski S.B."/>
            <person name="Hernandez A."/>
            <person name="Krull N."/>
            <person name="Liu D.Y."/>
            <person name="Cavanagh H."/>
            <person name="Bos A."/>
            <person name="Gray C.A."/>
            <person name="Murphy B.T."/>
            <person name="Linington R.G."/>
            <person name="Eustaquio A.S."/>
        </authorList>
    </citation>
    <scope>NUCLEOTIDE SEQUENCE [LARGE SCALE GENOMIC DNA]</scope>
    <source>
        <strain evidence="2 3">RL16-012-BIC-B</strain>
    </source>
</reference>
<evidence type="ECO:0000313" key="2">
    <source>
        <dbReference type="EMBL" id="MFL9883377.1"/>
    </source>
</evidence>
<dbReference type="GO" id="GO:0016787">
    <property type="term" value="F:hydrolase activity"/>
    <property type="evidence" value="ECO:0007669"/>
    <property type="project" value="UniProtKB-KW"/>
</dbReference>
<dbReference type="InterPro" id="IPR012338">
    <property type="entry name" value="Beta-lactam/transpept-like"/>
</dbReference>
<sequence>MADVDPDSRVSGLDGIFARFNRSDAPGLVIGIAQHGKLLYRRAFGLASVELAVANTPHTRMRIGSTSKHFACFAALLLAEDGTLDIDASIRVYIPELPVLAGEPTLRQLMTHTGGYRCYLDLSVLGNVGAMMEKGDAFRYQLQQQDVNFPPGERMAYCNGGYHLLSIAIARASGMTFEAFLKQRIFEPLGMVNTDSVPGDLTVVPGRATPHVPQPDGSYRRGVLPLEDLLGEGSIVSTAADMLIWLAHLRGTKRIGSAASWAQMLSPARYSSGAVGTYCLGLERERYRGVEVIHHAGAVDGGASQMITVPGHGLDIIVITNGAPASPTELAWLVIDRLLGDEVLKAASPRVKTAGLEELIGCYWSQDTRTLVELLDDKGDLGFNLLNSIALPVVADENRYCVTFPGMGPLAFRHVQASPESDVPVIELSNCGHVDRLVRLPDVAPPVTEFASGLTGEYVSNDLAARATIGFDGSGLTLAVRGARSGWSSELKVISREVAATTATPGKLSVPAVLVVERDDTGRVHGFRLSTTRSMNLHFARTNDNATQERES</sequence>
<comment type="caution">
    <text evidence="2">The sequence shown here is derived from an EMBL/GenBank/DDBJ whole genome shotgun (WGS) entry which is preliminary data.</text>
</comment>
<dbReference type="InterPro" id="IPR050491">
    <property type="entry name" value="AmpC-like"/>
</dbReference>
<gene>
    <name evidence="2" type="ORF">PQR66_10105</name>
</gene>
<dbReference type="PANTHER" id="PTHR46825">
    <property type="entry name" value="D-ALANYL-D-ALANINE-CARBOXYPEPTIDASE/ENDOPEPTIDASE AMPH"/>
    <property type="match status" value="1"/>
</dbReference>
<dbReference type="SUPFAM" id="SSF56601">
    <property type="entry name" value="beta-lactamase/transpeptidase-like"/>
    <property type="match status" value="1"/>
</dbReference>
<dbReference type="RefSeq" id="WP_408327777.1">
    <property type="nucleotide sequence ID" value="NZ_JAQQFH010000005.1"/>
</dbReference>
<evidence type="ECO:0000259" key="1">
    <source>
        <dbReference type="Pfam" id="PF00144"/>
    </source>
</evidence>
<dbReference type="InterPro" id="IPR001466">
    <property type="entry name" value="Beta-lactam-related"/>
</dbReference>
<dbReference type="PANTHER" id="PTHR46825:SF9">
    <property type="entry name" value="BETA-LACTAMASE-RELATED DOMAIN-CONTAINING PROTEIN"/>
    <property type="match status" value="1"/>
</dbReference>
<dbReference type="Gene3D" id="3.40.710.10">
    <property type="entry name" value="DD-peptidase/beta-lactamase superfamily"/>
    <property type="match status" value="1"/>
</dbReference>
<accession>A0ABW8ZJH5</accession>
<keyword evidence="2" id="KW-0378">Hydrolase</keyword>
<dbReference type="Pfam" id="PF00144">
    <property type="entry name" value="Beta-lactamase"/>
    <property type="match status" value="1"/>
</dbReference>
<feature type="domain" description="Beta-lactamase-related" evidence="1">
    <location>
        <begin position="17"/>
        <end position="331"/>
    </location>
</feature>
<protein>
    <submittedName>
        <fullName evidence="2">Serine hydrolase</fullName>
    </submittedName>
</protein>
<keyword evidence="3" id="KW-1185">Reference proteome</keyword>
<proteinExistence type="predicted"/>
<evidence type="ECO:0000313" key="3">
    <source>
        <dbReference type="Proteomes" id="UP001629249"/>
    </source>
</evidence>
<dbReference type="EMBL" id="JAQQFN010000006">
    <property type="protein sequence ID" value="MFL9883377.1"/>
    <property type="molecule type" value="Genomic_DNA"/>
</dbReference>